<dbReference type="EMBL" id="CP036433">
    <property type="protein sequence ID" value="QDU94059.1"/>
    <property type="molecule type" value="Genomic_DNA"/>
</dbReference>
<evidence type="ECO:0000313" key="2">
    <source>
        <dbReference type="Proteomes" id="UP000317648"/>
    </source>
</evidence>
<dbReference type="AlphaFoldDB" id="A0A518DQF8"/>
<sequence>MVSTNNKPRFPLGQVVATPGALDALETNGQTPIELLQRHIVLDPGELDEEDQQTNEQAVADGGRILSSYLLKDGTKVWVITEADRSSTCLLLPDEY</sequence>
<protein>
    <recommendedName>
        <fullName evidence="3">Plasmid related protein</fullName>
    </recommendedName>
</protein>
<dbReference type="Proteomes" id="UP000317648">
    <property type="component" value="Chromosome"/>
</dbReference>
<dbReference type="RefSeq" id="WP_145051815.1">
    <property type="nucleotide sequence ID" value="NZ_CP036433.1"/>
</dbReference>
<reference evidence="1 2" key="1">
    <citation type="submission" date="2019-02" db="EMBL/GenBank/DDBJ databases">
        <title>Deep-cultivation of Planctomycetes and their phenomic and genomic characterization uncovers novel biology.</title>
        <authorList>
            <person name="Wiegand S."/>
            <person name="Jogler M."/>
            <person name="Boedeker C."/>
            <person name="Pinto D."/>
            <person name="Vollmers J."/>
            <person name="Rivas-Marin E."/>
            <person name="Kohn T."/>
            <person name="Peeters S.H."/>
            <person name="Heuer A."/>
            <person name="Rast P."/>
            <person name="Oberbeckmann S."/>
            <person name="Bunk B."/>
            <person name="Jeske O."/>
            <person name="Meyerdierks A."/>
            <person name="Storesund J.E."/>
            <person name="Kallscheuer N."/>
            <person name="Luecker S."/>
            <person name="Lage O.M."/>
            <person name="Pohl T."/>
            <person name="Merkel B.J."/>
            <person name="Hornburger P."/>
            <person name="Mueller R.-W."/>
            <person name="Bruemmer F."/>
            <person name="Labrenz M."/>
            <person name="Spormann A.M."/>
            <person name="Op den Camp H."/>
            <person name="Overmann J."/>
            <person name="Amann R."/>
            <person name="Jetten M.S.M."/>
            <person name="Mascher T."/>
            <person name="Medema M.H."/>
            <person name="Devos D.P."/>
            <person name="Kaster A.-K."/>
            <person name="Ovreas L."/>
            <person name="Rohde M."/>
            <person name="Galperin M.Y."/>
            <person name="Jogler C."/>
        </authorList>
    </citation>
    <scope>NUCLEOTIDE SEQUENCE [LARGE SCALE GENOMIC DNA]</scope>
    <source>
        <strain evidence="1 2">Pla85_3_4</strain>
    </source>
</reference>
<dbReference type="KEGG" id="lcre:Pla8534_18450"/>
<keyword evidence="2" id="KW-1185">Reference proteome</keyword>
<evidence type="ECO:0008006" key="3">
    <source>
        <dbReference type="Google" id="ProtNLM"/>
    </source>
</evidence>
<name>A0A518DQF8_9BACT</name>
<dbReference type="OrthoDB" id="5522207at2"/>
<proteinExistence type="predicted"/>
<accession>A0A518DQF8</accession>
<evidence type="ECO:0000313" key="1">
    <source>
        <dbReference type="EMBL" id="QDU94059.1"/>
    </source>
</evidence>
<organism evidence="1 2">
    <name type="scientific">Lignipirellula cremea</name>
    <dbReference type="NCBI Taxonomy" id="2528010"/>
    <lineage>
        <taxon>Bacteria</taxon>
        <taxon>Pseudomonadati</taxon>
        <taxon>Planctomycetota</taxon>
        <taxon>Planctomycetia</taxon>
        <taxon>Pirellulales</taxon>
        <taxon>Pirellulaceae</taxon>
        <taxon>Lignipirellula</taxon>
    </lineage>
</organism>
<gene>
    <name evidence="1" type="ORF">Pla8534_18450</name>
</gene>